<gene>
    <name evidence="1" type="ORF">F6X53_19120</name>
</gene>
<dbReference type="AlphaFoldDB" id="A0A6L3T2W3"/>
<keyword evidence="2" id="KW-1185">Reference proteome</keyword>
<evidence type="ECO:0000313" key="1">
    <source>
        <dbReference type="EMBL" id="KAB1077430.1"/>
    </source>
</evidence>
<dbReference type="InterPro" id="IPR001893">
    <property type="entry name" value="Cys-rich_GLG1_repeat"/>
</dbReference>
<evidence type="ECO:0000313" key="2">
    <source>
        <dbReference type="Proteomes" id="UP000474159"/>
    </source>
</evidence>
<dbReference type="RefSeq" id="WP_151001790.1">
    <property type="nucleotide sequence ID" value="NZ_BPQY01000309.1"/>
</dbReference>
<accession>A0A6L3T2W3</accession>
<organism evidence="1 2">
    <name type="scientific">Methylobacterium soli</name>
    <dbReference type="NCBI Taxonomy" id="553447"/>
    <lineage>
        <taxon>Bacteria</taxon>
        <taxon>Pseudomonadati</taxon>
        <taxon>Pseudomonadota</taxon>
        <taxon>Alphaproteobacteria</taxon>
        <taxon>Hyphomicrobiales</taxon>
        <taxon>Methylobacteriaceae</taxon>
        <taxon>Methylobacterium</taxon>
    </lineage>
</organism>
<dbReference type="OrthoDB" id="7060861at2"/>
<sequence length="145" mass="16101">MSAAAHRVVSTWEVALSCQYGYFYVSTRVVRPRSCYRSCYSKTSLRFYKFVKFRTESSKKEDSSMRYLSLVIALALVPISAASAQPGGSPGTEEITPALRQACDSDYKRLCSGIQPGGGRILQCFRTHAKDLSEPCRNALSDHKS</sequence>
<dbReference type="EMBL" id="VZZK01000021">
    <property type="protein sequence ID" value="KAB1077430.1"/>
    <property type="molecule type" value="Genomic_DNA"/>
</dbReference>
<comment type="caution">
    <text evidence="1">The sequence shown here is derived from an EMBL/GenBank/DDBJ whole genome shotgun (WGS) entry which is preliminary data.</text>
</comment>
<reference evidence="1 2" key="1">
    <citation type="submission" date="2019-09" db="EMBL/GenBank/DDBJ databases">
        <title>YIM 48816 draft genome.</title>
        <authorList>
            <person name="Jiang L."/>
        </authorList>
    </citation>
    <scope>NUCLEOTIDE SEQUENCE [LARGE SCALE GENOMIC DNA]</scope>
    <source>
        <strain evidence="1 2">YIM 48816</strain>
    </source>
</reference>
<dbReference type="Pfam" id="PF00839">
    <property type="entry name" value="Cys_rich_FGFR"/>
    <property type="match status" value="1"/>
</dbReference>
<dbReference type="Proteomes" id="UP000474159">
    <property type="component" value="Unassembled WGS sequence"/>
</dbReference>
<name>A0A6L3T2W3_9HYPH</name>
<dbReference type="GO" id="GO:0016020">
    <property type="term" value="C:membrane"/>
    <property type="evidence" value="ECO:0007669"/>
    <property type="project" value="InterPro"/>
</dbReference>
<protein>
    <recommendedName>
        <fullName evidence="3">Cysteine rich repeat-containing protein</fullName>
    </recommendedName>
</protein>
<evidence type="ECO:0008006" key="3">
    <source>
        <dbReference type="Google" id="ProtNLM"/>
    </source>
</evidence>
<proteinExistence type="predicted"/>